<dbReference type="Proteomes" id="UP001290861">
    <property type="component" value="Unassembled WGS sequence"/>
</dbReference>
<dbReference type="PROSITE" id="PS51318">
    <property type="entry name" value="TAT"/>
    <property type="match status" value="1"/>
</dbReference>
<evidence type="ECO:0000259" key="2">
    <source>
        <dbReference type="Pfam" id="PF19051"/>
    </source>
</evidence>
<dbReference type="SUPFAM" id="SSF55347">
    <property type="entry name" value="Glyceraldehyde-3-phosphate dehydrogenase-like, C-terminal domain"/>
    <property type="match status" value="1"/>
</dbReference>
<dbReference type="Gene3D" id="3.40.50.720">
    <property type="entry name" value="NAD(P)-binding Rossmann-like Domain"/>
    <property type="match status" value="1"/>
</dbReference>
<dbReference type="PANTHER" id="PTHR43818:SF10">
    <property type="entry name" value="NADH-DEPENDENT DEHYDROGENASE-RELATED"/>
    <property type="match status" value="1"/>
</dbReference>
<evidence type="ECO:0000313" key="3">
    <source>
        <dbReference type="EMBL" id="MDZ8117223.1"/>
    </source>
</evidence>
<dbReference type="InterPro" id="IPR043906">
    <property type="entry name" value="Gfo/Idh/MocA_OxRdtase_bact_C"/>
</dbReference>
<dbReference type="InterPro" id="IPR006311">
    <property type="entry name" value="TAT_signal"/>
</dbReference>
<reference evidence="3 4" key="1">
    <citation type="journal article" date="2024" name="Appl. Environ. Microbiol.">
        <title>Pontiella agarivorans sp. nov., a novel marine anaerobic bacterium capable of degrading macroalgal polysaccharides and fixing nitrogen.</title>
        <authorList>
            <person name="Liu N."/>
            <person name="Kivenson V."/>
            <person name="Peng X."/>
            <person name="Cui Z."/>
            <person name="Lankiewicz T.S."/>
            <person name="Gosselin K.M."/>
            <person name="English C.J."/>
            <person name="Blair E.M."/>
            <person name="O'Malley M.A."/>
            <person name="Valentine D.L."/>
        </authorList>
    </citation>
    <scope>NUCLEOTIDE SEQUENCE [LARGE SCALE GENOMIC DNA]</scope>
    <source>
        <strain evidence="3 4">NLcol2</strain>
    </source>
</reference>
<dbReference type="EMBL" id="JARVCO010000002">
    <property type="protein sequence ID" value="MDZ8117223.1"/>
    <property type="molecule type" value="Genomic_DNA"/>
</dbReference>
<dbReference type="PANTHER" id="PTHR43818">
    <property type="entry name" value="BCDNA.GH03377"/>
    <property type="match status" value="1"/>
</dbReference>
<feature type="domain" description="Gfo/Idh/MocA-like oxidoreductase N-terminal" evidence="1">
    <location>
        <begin position="36"/>
        <end position="153"/>
    </location>
</feature>
<proteinExistence type="predicted"/>
<dbReference type="Gene3D" id="3.30.360.10">
    <property type="entry name" value="Dihydrodipicolinate Reductase, domain 2"/>
    <property type="match status" value="1"/>
</dbReference>
<organism evidence="3 4">
    <name type="scientific">Pontiella agarivorans</name>
    <dbReference type="NCBI Taxonomy" id="3038953"/>
    <lineage>
        <taxon>Bacteria</taxon>
        <taxon>Pseudomonadati</taxon>
        <taxon>Kiritimatiellota</taxon>
        <taxon>Kiritimatiellia</taxon>
        <taxon>Kiritimatiellales</taxon>
        <taxon>Pontiellaceae</taxon>
        <taxon>Pontiella</taxon>
    </lineage>
</organism>
<dbReference type="InterPro" id="IPR000683">
    <property type="entry name" value="Gfo/Idh/MocA-like_OxRdtase_N"/>
</dbReference>
<dbReference type="Pfam" id="PF01408">
    <property type="entry name" value="GFO_IDH_MocA"/>
    <property type="match status" value="1"/>
</dbReference>
<feature type="domain" description="Gfo/Idh/MocA-like oxidoreductase bacterial type C-terminal" evidence="2">
    <location>
        <begin position="168"/>
        <end position="273"/>
    </location>
</feature>
<name>A0ABU5MSY3_9BACT</name>
<dbReference type="InterPro" id="IPR050463">
    <property type="entry name" value="Gfo/Idh/MocA_oxidrdct_glycsds"/>
</dbReference>
<dbReference type="SUPFAM" id="SSF51735">
    <property type="entry name" value="NAD(P)-binding Rossmann-fold domains"/>
    <property type="match status" value="1"/>
</dbReference>
<dbReference type="Pfam" id="PF19051">
    <property type="entry name" value="GFO_IDH_MocA_C2"/>
    <property type="match status" value="1"/>
</dbReference>
<gene>
    <name evidence="3" type="ORF">P9H32_01175</name>
</gene>
<accession>A0ABU5MSY3</accession>
<keyword evidence="4" id="KW-1185">Reference proteome</keyword>
<dbReference type="RefSeq" id="WP_322607026.1">
    <property type="nucleotide sequence ID" value="NZ_JARVCO010000002.1"/>
</dbReference>
<protein>
    <submittedName>
        <fullName evidence="3">Gfo/Idh/MocA family oxidoreductase</fullName>
    </submittedName>
</protein>
<dbReference type="InterPro" id="IPR036291">
    <property type="entry name" value="NAD(P)-bd_dom_sf"/>
</dbReference>
<comment type="caution">
    <text evidence="3">The sequence shown here is derived from an EMBL/GenBank/DDBJ whole genome shotgun (WGS) entry which is preliminary data.</text>
</comment>
<sequence length="457" mass="51112">MKNLSRRTFQKTAAAASTAIPLFSIGKTGQSANSKVNVAMIGAGNIAAQAYSGTRNENLVAICDVDTAQFGQHAGKFPSINNARTFTDFRVMLDKIGNDLDMVCVNTPDHTHFPATMEAMQRGLHVFTQKPLVHNIWEARTLKKAKEKYQVLTNMGNQGHTFNGIRQLKEWYDHGIFGQITEAHSFIGGPHWGNPFFSRPETLPPTQDPVPATLDWNLWQGPTGPAPFHHRYHPKTWRGFNRYGTGTFGDWFCHVADAPVWLLDLYEPVSVEAVNTAGGNEWLVVDGCSIKFEFRHRGDKSPCTFYWHNGVTDEFKPKAPADWSWPGNPPAAGTYYFGTKNNGFTDNRSNNPRLANKEAQIEFKASGYPDEVIPRVKGGPIKELVEAVKGNIPACGANFDYAAPFTEIMLLGLIAANHGGKIEWDSKNMKITNRPELNRFLKEPVRKGWEYGEELWK</sequence>
<evidence type="ECO:0000313" key="4">
    <source>
        <dbReference type="Proteomes" id="UP001290861"/>
    </source>
</evidence>
<evidence type="ECO:0000259" key="1">
    <source>
        <dbReference type="Pfam" id="PF01408"/>
    </source>
</evidence>